<proteinExistence type="predicted"/>
<dbReference type="Gene3D" id="3.15.10.50">
    <property type="match status" value="1"/>
</dbReference>
<keyword evidence="2" id="KW-1185">Reference proteome</keyword>
<dbReference type="InterPro" id="IPR038606">
    <property type="entry name" value="To_sf"/>
</dbReference>
<gene>
    <name evidence="3" type="primary">LOC106459993</name>
</gene>
<dbReference type="PANTHER" id="PTHR11008:SF9">
    <property type="entry name" value="PROTEIN TAKEOUT-LIKE PROTEIN"/>
    <property type="match status" value="1"/>
</dbReference>
<dbReference type="GeneID" id="106459993"/>
<dbReference type="Pfam" id="PF06585">
    <property type="entry name" value="JHBP"/>
    <property type="match status" value="1"/>
</dbReference>
<evidence type="ECO:0000313" key="3">
    <source>
        <dbReference type="RefSeq" id="XP_013775127.1"/>
    </source>
</evidence>
<dbReference type="InterPro" id="IPR010562">
    <property type="entry name" value="Haemolymph_juvenile_hormone-bd"/>
</dbReference>
<dbReference type="InterPro" id="IPR038602">
    <property type="entry name" value="Mite_allergen_7_sf"/>
</dbReference>
<dbReference type="Pfam" id="PF16984">
    <property type="entry name" value="Grp7_allergen"/>
    <property type="match status" value="1"/>
</dbReference>
<name>A0ABM1B5C4_LIMPO</name>
<feature type="chain" id="PRO_5045900772" evidence="1">
    <location>
        <begin position="20"/>
        <end position="448"/>
    </location>
</feature>
<evidence type="ECO:0000313" key="2">
    <source>
        <dbReference type="Proteomes" id="UP000694941"/>
    </source>
</evidence>
<reference evidence="3" key="1">
    <citation type="submission" date="2025-08" db="UniProtKB">
        <authorList>
            <consortium name="RefSeq"/>
        </authorList>
    </citation>
    <scope>IDENTIFICATION</scope>
    <source>
        <tissue evidence="3">Muscle</tissue>
    </source>
</reference>
<dbReference type="PANTHER" id="PTHR11008">
    <property type="entry name" value="PROTEIN TAKEOUT-LIKE PROTEIN"/>
    <property type="match status" value="1"/>
</dbReference>
<keyword evidence="1" id="KW-0732">Signal</keyword>
<evidence type="ECO:0000256" key="1">
    <source>
        <dbReference type="SAM" id="SignalP"/>
    </source>
</evidence>
<dbReference type="SMART" id="SM00700">
    <property type="entry name" value="JHBP"/>
    <property type="match status" value="1"/>
</dbReference>
<protein>
    <submittedName>
        <fullName evidence="3">Uncharacterized protein LOC106459993</fullName>
    </submittedName>
</protein>
<dbReference type="InterPro" id="IPR020234">
    <property type="entry name" value="Mite_allergen_group-7"/>
</dbReference>
<sequence>MRHICVFFVVLSFGKVCKTVQFSDEVSNGSERNRYRRQVEEVLSSRLQEFLGRTRENEDGTFNPSLIIQKFINDPLQIPNFNISSDTMFFTVNGQLWDMKLHGLKELVVKRGRMNLATMEASVEMFVQSLKLEGEYMLDGSVTFFSIDGGGGGFWMKISDIAAFGRAKLKIVAGNQSLEVDSVHIDIEVSDIQLHFENLFGGSAWSSISNSLLNQLSGMIFDQAKQSILEEIRESLREELNTQLHHIPEGFINSGSTTIFDDTLRRVSMHLKQNNMDPFSLPDHKEVFQKKLLFFLLHGEARIFNGILSGLSTLHRTGDVLITYENNAVIVEVNIGFSNLTGDYNWSAKLMGIGPNGHASLSIRSISVYLRVRQELQTGSKPVIKAFKIANIRHLWVDVQGLGTMDLVLQIIVNLITNSLKMTIADAITGPVQKAVQQELNSLPIEII</sequence>
<dbReference type="RefSeq" id="XP_013775127.1">
    <property type="nucleotide sequence ID" value="XM_013919673.2"/>
</dbReference>
<accession>A0ABM1B5C4</accession>
<organism evidence="2 3">
    <name type="scientific">Limulus polyphemus</name>
    <name type="common">Atlantic horseshoe crab</name>
    <dbReference type="NCBI Taxonomy" id="6850"/>
    <lineage>
        <taxon>Eukaryota</taxon>
        <taxon>Metazoa</taxon>
        <taxon>Ecdysozoa</taxon>
        <taxon>Arthropoda</taxon>
        <taxon>Chelicerata</taxon>
        <taxon>Merostomata</taxon>
        <taxon>Xiphosura</taxon>
        <taxon>Limulidae</taxon>
        <taxon>Limulus</taxon>
    </lineage>
</organism>
<dbReference type="Gene3D" id="3.15.10.30">
    <property type="entry name" value="Haemolymph juvenile hormone binding protein"/>
    <property type="match status" value="1"/>
</dbReference>
<feature type="signal peptide" evidence="1">
    <location>
        <begin position="1"/>
        <end position="19"/>
    </location>
</feature>
<dbReference type="Proteomes" id="UP000694941">
    <property type="component" value="Unplaced"/>
</dbReference>